<comment type="pathway">
    <text evidence="2 7">Isoprenoid biosynthesis; isopentenyl diphosphate biosynthesis via DXP pathway; isopentenyl diphosphate from 1-deoxy-D-xylulose 5-phosphate: step 2/6.</text>
</comment>
<dbReference type="HAMAP" id="MF_00108">
    <property type="entry name" value="IspD"/>
    <property type="match status" value="1"/>
</dbReference>
<keyword evidence="4 7" id="KW-0808">Transferase</keyword>
<evidence type="ECO:0000256" key="3">
    <source>
        <dbReference type="ARBA" id="ARBA00009789"/>
    </source>
</evidence>
<evidence type="ECO:0000256" key="5">
    <source>
        <dbReference type="ARBA" id="ARBA00022695"/>
    </source>
</evidence>
<feature type="site" description="Transition state stabilizer" evidence="7">
    <location>
        <position position="51"/>
    </location>
</feature>
<dbReference type="CDD" id="cd02516">
    <property type="entry name" value="CDP-ME_synthetase"/>
    <property type="match status" value="1"/>
</dbReference>
<dbReference type="Proteomes" id="UP000320390">
    <property type="component" value="Chromosome"/>
</dbReference>
<comment type="function">
    <text evidence="7">Catalyzes the formation of 4-diphosphocytidyl-2-C-methyl-D-erythritol from CTP and 2-C-methyl-D-erythritol 4-phosphate (MEP).</text>
</comment>
<dbReference type="InterPro" id="IPR050088">
    <property type="entry name" value="IspD/TarI_cytidylyltransf_bact"/>
</dbReference>
<dbReference type="PANTHER" id="PTHR32125:SF4">
    <property type="entry name" value="2-C-METHYL-D-ERYTHRITOL 4-PHOSPHATE CYTIDYLYLTRANSFERASE, CHLOROPLASTIC"/>
    <property type="match status" value="1"/>
</dbReference>
<accession>A0A518ENL7</accession>
<comment type="similarity">
    <text evidence="3 7">Belongs to the IspD/TarI cytidylyltransferase family. IspD subfamily.</text>
</comment>
<dbReference type="InterPro" id="IPR034683">
    <property type="entry name" value="IspD/TarI"/>
</dbReference>
<dbReference type="FunFam" id="3.90.550.10:FF:000003">
    <property type="entry name" value="2-C-methyl-D-erythritol 4-phosphate cytidylyltransferase"/>
    <property type="match status" value="1"/>
</dbReference>
<gene>
    <name evidence="7 8" type="primary">ispD</name>
    <name evidence="8" type="ORF">Poly30_11740</name>
</gene>
<dbReference type="OrthoDB" id="9806837at2"/>
<feature type="site" description="Positions MEP for the nucleophilic attack" evidence="7">
    <location>
        <position position="238"/>
    </location>
</feature>
<dbReference type="EMBL" id="CP036434">
    <property type="protein sequence ID" value="QDV05675.1"/>
    <property type="molecule type" value="Genomic_DNA"/>
</dbReference>
<evidence type="ECO:0000256" key="1">
    <source>
        <dbReference type="ARBA" id="ARBA00001282"/>
    </source>
</evidence>
<keyword evidence="9" id="KW-1185">Reference proteome</keyword>
<evidence type="ECO:0000256" key="6">
    <source>
        <dbReference type="ARBA" id="ARBA00023229"/>
    </source>
</evidence>
<protein>
    <recommendedName>
        <fullName evidence="7">2-C-methyl-D-erythritol 4-phosphate cytidylyltransferase</fullName>
        <ecNumber evidence="7">2.7.7.60</ecNumber>
    </recommendedName>
    <alternativeName>
        <fullName evidence="7">4-diphosphocytidyl-2C-methyl-D-erythritol synthase</fullName>
    </alternativeName>
    <alternativeName>
        <fullName evidence="7">MEP cytidylyltransferase</fullName>
        <shortName evidence="7">MCT</shortName>
    </alternativeName>
</protein>
<dbReference type="InterPro" id="IPR018294">
    <property type="entry name" value="ISPD_synthase_CS"/>
</dbReference>
<dbReference type="InterPro" id="IPR029044">
    <property type="entry name" value="Nucleotide-diphossugar_trans"/>
</dbReference>
<dbReference type="GO" id="GO:0019288">
    <property type="term" value="P:isopentenyl diphosphate biosynthetic process, methylerythritol 4-phosphate pathway"/>
    <property type="evidence" value="ECO:0007669"/>
    <property type="project" value="UniProtKB-UniRule"/>
</dbReference>
<evidence type="ECO:0000313" key="9">
    <source>
        <dbReference type="Proteomes" id="UP000320390"/>
    </source>
</evidence>
<feature type="site" description="Transition state stabilizer" evidence="7">
    <location>
        <position position="44"/>
    </location>
</feature>
<evidence type="ECO:0000256" key="4">
    <source>
        <dbReference type="ARBA" id="ARBA00022679"/>
    </source>
</evidence>
<dbReference type="AlphaFoldDB" id="A0A518ENL7"/>
<name>A0A518ENL7_9BACT</name>
<dbReference type="NCBIfam" id="TIGR00453">
    <property type="entry name" value="ispD"/>
    <property type="match status" value="1"/>
</dbReference>
<dbReference type="SUPFAM" id="SSF53448">
    <property type="entry name" value="Nucleotide-diphospho-sugar transferases"/>
    <property type="match status" value="1"/>
</dbReference>
<dbReference type="PROSITE" id="PS01295">
    <property type="entry name" value="ISPD"/>
    <property type="match status" value="1"/>
</dbReference>
<reference evidence="8 9" key="1">
    <citation type="submission" date="2019-02" db="EMBL/GenBank/DDBJ databases">
        <title>Deep-cultivation of Planctomycetes and their phenomic and genomic characterization uncovers novel biology.</title>
        <authorList>
            <person name="Wiegand S."/>
            <person name="Jogler M."/>
            <person name="Boedeker C."/>
            <person name="Pinto D."/>
            <person name="Vollmers J."/>
            <person name="Rivas-Marin E."/>
            <person name="Kohn T."/>
            <person name="Peeters S.H."/>
            <person name="Heuer A."/>
            <person name="Rast P."/>
            <person name="Oberbeckmann S."/>
            <person name="Bunk B."/>
            <person name="Jeske O."/>
            <person name="Meyerdierks A."/>
            <person name="Storesund J.E."/>
            <person name="Kallscheuer N."/>
            <person name="Luecker S."/>
            <person name="Lage O.M."/>
            <person name="Pohl T."/>
            <person name="Merkel B.J."/>
            <person name="Hornburger P."/>
            <person name="Mueller R.-W."/>
            <person name="Bruemmer F."/>
            <person name="Labrenz M."/>
            <person name="Spormann A.M."/>
            <person name="Op den Camp H."/>
            <person name="Overmann J."/>
            <person name="Amann R."/>
            <person name="Jetten M.S.M."/>
            <person name="Mascher T."/>
            <person name="Medema M.H."/>
            <person name="Devos D.P."/>
            <person name="Kaster A.-K."/>
            <person name="Ovreas L."/>
            <person name="Rohde M."/>
            <person name="Galperin M.Y."/>
            <person name="Jogler C."/>
        </authorList>
    </citation>
    <scope>NUCLEOTIDE SEQUENCE [LARGE SCALE GENOMIC DNA]</scope>
    <source>
        <strain evidence="8 9">Poly30</strain>
    </source>
</reference>
<keyword evidence="5 7" id="KW-0548">Nucleotidyltransferase</keyword>
<dbReference type="Pfam" id="PF01128">
    <property type="entry name" value="IspD"/>
    <property type="match status" value="1"/>
</dbReference>
<dbReference type="GO" id="GO:0050518">
    <property type="term" value="F:2-C-methyl-D-erythritol 4-phosphate cytidylyltransferase activity"/>
    <property type="evidence" value="ECO:0007669"/>
    <property type="project" value="UniProtKB-UniRule"/>
</dbReference>
<dbReference type="Gene3D" id="3.90.550.10">
    <property type="entry name" value="Spore Coat Polysaccharide Biosynthesis Protein SpsA, Chain A"/>
    <property type="match status" value="1"/>
</dbReference>
<dbReference type="EC" id="2.7.7.60" evidence="7"/>
<comment type="catalytic activity">
    <reaction evidence="1 7">
        <text>2-C-methyl-D-erythritol 4-phosphate + CTP + H(+) = 4-CDP-2-C-methyl-D-erythritol + diphosphate</text>
        <dbReference type="Rhea" id="RHEA:13429"/>
        <dbReference type="ChEBI" id="CHEBI:15378"/>
        <dbReference type="ChEBI" id="CHEBI:33019"/>
        <dbReference type="ChEBI" id="CHEBI:37563"/>
        <dbReference type="ChEBI" id="CHEBI:57823"/>
        <dbReference type="ChEBI" id="CHEBI:58262"/>
        <dbReference type="EC" id="2.7.7.60"/>
    </reaction>
</comment>
<proteinExistence type="inferred from homology"/>
<feature type="site" description="Positions MEP for the nucleophilic attack" evidence="7">
    <location>
        <position position="182"/>
    </location>
</feature>
<sequence length="266" mass="29095">MAAARFWWITIEYRFAHNMELREKNEGPPLRAAAVLLAAGASRRMRSDGSKALLTVGGRTVIERSAAALLAAPSVEELVVVTRPEDRDAVEAALGLHARFLTAIVDGGEERTDSVRFGVRAVSPRADVILVHDAARCFVDPVHVEAVARASYEHGAALLATRVRDTLKLSHNGFQSEETVDRDRFWAAQTPQGMRAARFLDVLMRSEHDRFRATDDAALHEHYHGPTKLVEGSAWNIKLTTPDDLELGEALAARVSSSLASKPQGS</sequence>
<organism evidence="8 9">
    <name type="scientific">Saltatorellus ferox</name>
    <dbReference type="NCBI Taxonomy" id="2528018"/>
    <lineage>
        <taxon>Bacteria</taxon>
        <taxon>Pseudomonadati</taxon>
        <taxon>Planctomycetota</taxon>
        <taxon>Planctomycetia</taxon>
        <taxon>Planctomycetia incertae sedis</taxon>
        <taxon>Saltatorellus</taxon>
    </lineage>
</organism>
<keyword evidence="6 7" id="KW-0414">Isoprene biosynthesis</keyword>
<dbReference type="UniPathway" id="UPA00056">
    <property type="reaction ID" value="UER00093"/>
</dbReference>
<evidence type="ECO:0000256" key="7">
    <source>
        <dbReference type="HAMAP-Rule" id="MF_00108"/>
    </source>
</evidence>
<dbReference type="PANTHER" id="PTHR32125">
    <property type="entry name" value="2-C-METHYL-D-ERYTHRITOL 4-PHOSPHATE CYTIDYLYLTRANSFERASE, CHLOROPLASTIC"/>
    <property type="match status" value="1"/>
</dbReference>
<dbReference type="InterPro" id="IPR001228">
    <property type="entry name" value="IspD"/>
</dbReference>
<evidence type="ECO:0000313" key="8">
    <source>
        <dbReference type="EMBL" id="QDV05675.1"/>
    </source>
</evidence>
<evidence type="ECO:0000256" key="2">
    <source>
        <dbReference type="ARBA" id="ARBA00004787"/>
    </source>
</evidence>